<dbReference type="PANTHER" id="PTHR48070:SF6">
    <property type="entry name" value="ESTERASE OVCA2"/>
    <property type="match status" value="1"/>
</dbReference>
<dbReference type="InterPro" id="IPR050593">
    <property type="entry name" value="LovG"/>
</dbReference>
<evidence type="ECO:0000256" key="1">
    <source>
        <dbReference type="ARBA" id="ARBA00022801"/>
    </source>
</evidence>
<feature type="domain" description="Serine hydrolase" evidence="2">
    <location>
        <begin position="4"/>
        <end position="219"/>
    </location>
</feature>
<dbReference type="InterPro" id="IPR029058">
    <property type="entry name" value="AB_hydrolase_fold"/>
</dbReference>
<organism evidence="3 4">
    <name type="scientific">Rhodotorula diobovata</name>
    <dbReference type="NCBI Taxonomy" id="5288"/>
    <lineage>
        <taxon>Eukaryota</taxon>
        <taxon>Fungi</taxon>
        <taxon>Dikarya</taxon>
        <taxon>Basidiomycota</taxon>
        <taxon>Pucciniomycotina</taxon>
        <taxon>Microbotryomycetes</taxon>
        <taxon>Sporidiobolales</taxon>
        <taxon>Sporidiobolaceae</taxon>
        <taxon>Rhodotorula</taxon>
    </lineage>
</organism>
<evidence type="ECO:0000313" key="4">
    <source>
        <dbReference type="Proteomes" id="UP000311382"/>
    </source>
</evidence>
<dbReference type="PANTHER" id="PTHR48070">
    <property type="entry name" value="ESTERASE OVCA2"/>
    <property type="match status" value="1"/>
</dbReference>
<evidence type="ECO:0000313" key="3">
    <source>
        <dbReference type="EMBL" id="TNY18157.1"/>
    </source>
</evidence>
<accession>A0A5C5FMS2</accession>
<gene>
    <name evidence="3" type="ORF">DMC30DRAFT_71929</name>
</gene>
<keyword evidence="4" id="KW-1185">Reference proteome</keyword>
<dbReference type="GO" id="GO:0005634">
    <property type="term" value="C:nucleus"/>
    <property type="evidence" value="ECO:0007669"/>
    <property type="project" value="TreeGrafter"/>
</dbReference>
<dbReference type="Pfam" id="PF03959">
    <property type="entry name" value="FSH1"/>
    <property type="match status" value="1"/>
</dbReference>
<comment type="caution">
    <text evidence="3">The sequence shown here is derived from an EMBL/GenBank/DDBJ whole genome shotgun (WGS) entry which is preliminary data.</text>
</comment>
<protein>
    <submittedName>
        <fullName evidence="3">Serine hydrolase-domain-containing protein</fullName>
    </submittedName>
</protein>
<keyword evidence="1 3" id="KW-0378">Hydrolase</keyword>
<dbReference type="GO" id="GO:0016787">
    <property type="term" value="F:hydrolase activity"/>
    <property type="evidence" value="ECO:0007669"/>
    <property type="project" value="UniProtKB-KW"/>
</dbReference>
<dbReference type="SUPFAM" id="SSF53474">
    <property type="entry name" value="alpha/beta-Hydrolases"/>
    <property type="match status" value="1"/>
</dbReference>
<proteinExistence type="predicted"/>
<dbReference type="Gene3D" id="3.40.50.1820">
    <property type="entry name" value="alpha/beta hydrolase"/>
    <property type="match status" value="1"/>
</dbReference>
<reference evidence="3 4" key="1">
    <citation type="submission" date="2019-03" db="EMBL/GenBank/DDBJ databases">
        <title>Rhodosporidium diobovatum UCD-FST 08-225 genome sequencing, assembly, and annotation.</title>
        <authorList>
            <person name="Fakankun I.U."/>
            <person name="Fristensky B."/>
            <person name="Levin D.B."/>
        </authorList>
    </citation>
    <scope>NUCLEOTIDE SEQUENCE [LARGE SCALE GENOMIC DNA]</scope>
    <source>
        <strain evidence="3 4">UCD-FST 08-225</strain>
    </source>
</reference>
<dbReference type="STRING" id="5288.A0A5C5FMS2"/>
<sequence>MLNRKARVLCLHGFAQNSRVLAAKLAQAERIFDSHVELVFVNAPNILLRPTMAYDNSPEEPYAPEDEPRSFWHMRSNDGFESDDELDRTLYYLRDVLETHGTFDGILGFSQGAATAAILCALVSRPWLHPAFSSPSARSTGAAWPPLPFKFAILCSGYLPLDRRCESWFDTPVAIPALHVIGRSDVVAPNERTLANVPRFTNSRVEWHEGGHFIPRKPYFAHLFKDFILSHTFPVVEPPLFPLFATSSGVTRGSSPFEHSRAADSPLPSEDPLMRSPVTVLALSPALH</sequence>
<dbReference type="Proteomes" id="UP000311382">
    <property type="component" value="Unassembled WGS sequence"/>
</dbReference>
<dbReference type="AlphaFoldDB" id="A0A5C5FMS2"/>
<dbReference type="InterPro" id="IPR005645">
    <property type="entry name" value="FSH-like_dom"/>
</dbReference>
<dbReference type="OrthoDB" id="2094269at2759"/>
<evidence type="ECO:0000259" key="2">
    <source>
        <dbReference type="Pfam" id="PF03959"/>
    </source>
</evidence>
<dbReference type="EMBL" id="SOZI01000153">
    <property type="protein sequence ID" value="TNY18157.1"/>
    <property type="molecule type" value="Genomic_DNA"/>
</dbReference>
<dbReference type="GO" id="GO:0005737">
    <property type="term" value="C:cytoplasm"/>
    <property type="evidence" value="ECO:0007669"/>
    <property type="project" value="TreeGrafter"/>
</dbReference>
<name>A0A5C5FMS2_9BASI</name>